<keyword evidence="1" id="KW-0614">Plasmid</keyword>
<dbReference type="EMBL" id="LT984809">
    <property type="protein sequence ID" value="SPD48659.1"/>
    <property type="molecule type" value="Genomic_DNA"/>
</dbReference>
<organism evidence="1">
    <name type="scientific">Cupriavidus taiwanensis</name>
    <dbReference type="NCBI Taxonomy" id="164546"/>
    <lineage>
        <taxon>Bacteria</taxon>
        <taxon>Pseudomonadati</taxon>
        <taxon>Pseudomonadota</taxon>
        <taxon>Betaproteobacteria</taxon>
        <taxon>Burkholderiales</taxon>
        <taxon>Burkholderiaceae</taxon>
        <taxon>Cupriavidus</taxon>
    </lineage>
</organism>
<gene>
    <name evidence="1" type="ORF">CBM2612_P0004</name>
</gene>
<reference evidence="1" key="1">
    <citation type="submission" date="2018-01" db="EMBL/GenBank/DDBJ databases">
        <authorList>
            <person name="Gaut B.S."/>
            <person name="Morton B.R."/>
            <person name="Clegg M.T."/>
            <person name="Duvall M.R."/>
        </authorList>
    </citation>
    <scope>NUCLEOTIDE SEQUENCE</scope>
    <source>
        <strain evidence="1">Cupriavidus taiwanensis STM 8555</strain>
    </source>
</reference>
<proteinExistence type="predicted"/>
<accession>A0A375HE42</accession>
<dbReference type="AlphaFoldDB" id="A0A375HE42"/>
<sequence>MLRLTSLIMSWLNLIKRVAAVLNPEQRGDSTDPIPVGRGTRTNGSSMFTVSRICFGRNVIAWFTSLVCSNTGSNAPRMAISCCLKSSPVEKGQRACGHVAGTRCCERHSGRQPA</sequence>
<name>A0A375HE42_9BURK</name>
<protein>
    <submittedName>
        <fullName evidence="1">Uncharacterized protein</fullName>
    </submittedName>
</protein>
<geneLocation type="plasmid" evidence="1">
    <name>I</name>
</geneLocation>
<evidence type="ECO:0000313" key="1">
    <source>
        <dbReference type="EMBL" id="SPD48659.1"/>
    </source>
</evidence>